<feature type="transmembrane region" description="Helical" evidence="6">
    <location>
        <begin position="490"/>
        <end position="510"/>
    </location>
</feature>
<feature type="transmembrane region" description="Helical" evidence="6">
    <location>
        <begin position="247"/>
        <end position="267"/>
    </location>
</feature>
<dbReference type="PROSITE" id="PS50267">
    <property type="entry name" value="NA_NEUROTRAN_SYMP_3"/>
    <property type="match status" value="1"/>
</dbReference>
<feature type="transmembrane region" description="Helical" evidence="6">
    <location>
        <begin position="42"/>
        <end position="61"/>
    </location>
</feature>
<name>A0A0R2XGP2_9BACT</name>
<dbReference type="PRINTS" id="PR00176">
    <property type="entry name" value="NANEUSMPORT"/>
</dbReference>
<feature type="transmembrane region" description="Helical" evidence="6">
    <location>
        <begin position="187"/>
        <end position="207"/>
    </location>
</feature>
<dbReference type="AlphaFoldDB" id="A0A0R2XGP2"/>
<keyword evidence="4 6" id="KW-1133">Transmembrane helix</keyword>
<feature type="transmembrane region" description="Helical" evidence="6">
    <location>
        <begin position="342"/>
        <end position="366"/>
    </location>
</feature>
<feature type="transmembrane region" description="Helical" evidence="6">
    <location>
        <begin position="153"/>
        <end position="175"/>
    </location>
</feature>
<comment type="subcellular location">
    <subcellularLocation>
        <location evidence="1">Membrane</location>
        <topology evidence="1">Multi-pass membrane protein</topology>
    </subcellularLocation>
</comment>
<dbReference type="PANTHER" id="PTHR42948">
    <property type="entry name" value="TRANSPORTER"/>
    <property type="match status" value="1"/>
</dbReference>
<dbReference type="Pfam" id="PF00209">
    <property type="entry name" value="SNF"/>
    <property type="match status" value="2"/>
</dbReference>
<feature type="transmembrane region" description="Helical" evidence="6">
    <location>
        <begin position="12"/>
        <end position="30"/>
    </location>
</feature>
<dbReference type="SUPFAM" id="SSF161070">
    <property type="entry name" value="SNF-like"/>
    <property type="match status" value="1"/>
</dbReference>
<accession>A0A0R2XGP2</accession>
<feature type="transmembrane region" description="Helical" evidence="6">
    <location>
        <begin position="378"/>
        <end position="396"/>
    </location>
</feature>
<dbReference type="GO" id="GO:0016020">
    <property type="term" value="C:membrane"/>
    <property type="evidence" value="ECO:0007669"/>
    <property type="project" value="UniProtKB-SubCell"/>
</dbReference>
<feature type="transmembrane region" description="Helical" evidence="6">
    <location>
        <begin position="300"/>
        <end position="322"/>
    </location>
</feature>
<dbReference type="Proteomes" id="UP000051220">
    <property type="component" value="Unassembled WGS sequence"/>
</dbReference>
<evidence type="ECO:0000256" key="1">
    <source>
        <dbReference type="ARBA" id="ARBA00004141"/>
    </source>
</evidence>
<dbReference type="InterPro" id="IPR000175">
    <property type="entry name" value="Na/ntran_symport"/>
</dbReference>
<dbReference type="InterPro" id="IPR037272">
    <property type="entry name" value="SNS_sf"/>
</dbReference>
<feature type="transmembrane region" description="Helical" evidence="6">
    <location>
        <begin position="90"/>
        <end position="111"/>
    </location>
</feature>
<evidence type="ECO:0000256" key="3">
    <source>
        <dbReference type="ARBA" id="ARBA00022692"/>
    </source>
</evidence>
<dbReference type="EMBL" id="LIDN01000156">
    <property type="protein sequence ID" value="KRP33249.1"/>
    <property type="molecule type" value="Genomic_DNA"/>
</dbReference>
<keyword evidence="5 6" id="KW-0472">Membrane</keyword>
<gene>
    <name evidence="7" type="ORF">ABS33_04985</name>
</gene>
<evidence type="ECO:0000256" key="6">
    <source>
        <dbReference type="SAM" id="Phobius"/>
    </source>
</evidence>
<evidence type="ECO:0000256" key="2">
    <source>
        <dbReference type="ARBA" id="ARBA00022448"/>
    </source>
</evidence>
<feature type="transmembrane region" description="Helical" evidence="6">
    <location>
        <begin position="450"/>
        <end position="470"/>
    </location>
</feature>
<proteinExistence type="predicted"/>
<dbReference type="PANTHER" id="PTHR42948:SF1">
    <property type="entry name" value="TRANSPORTER"/>
    <property type="match status" value="1"/>
</dbReference>
<feature type="transmembrane region" description="Helical" evidence="6">
    <location>
        <begin position="408"/>
        <end position="429"/>
    </location>
</feature>
<evidence type="ECO:0000256" key="5">
    <source>
        <dbReference type="ARBA" id="ARBA00023136"/>
    </source>
</evidence>
<keyword evidence="3 6" id="KW-0812">Transmembrane</keyword>
<dbReference type="NCBIfam" id="NF037979">
    <property type="entry name" value="Na_transp"/>
    <property type="match status" value="1"/>
</dbReference>
<reference evidence="7 8" key="1">
    <citation type="submission" date="2015-10" db="EMBL/GenBank/DDBJ databases">
        <title>Metagenome-Assembled Genomes uncover a global brackish microbiome.</title>
        <authorList>
            <person name="Hugerth L.W."/>
            <person name="Larsson J."/>
            <person name="Alneberg J."/>
            <person name="Lindh M.V."/>
            <person name="Legrand C."/>
            <person name="Pinhassi J."/>
            <person name="Andersson A.F."/>
        </authorList>
    </citation>
    <scope>NUCLEOTIDE SEQUENCE [LARGE SCALE GENOMIC DNA]</scope>
    <source>
        <strain evidence="7">BACL9 MAG-120924-bin69</strain>
    </source>
</reference>
<organism evidence="7 8">
    <name type="scientific">Verrucomicrobia subdivision 6 bacterium BACL9 MAG-120924-bin69</name>
    <dbReference type="NCBI Taxonomy" id="1655635"/>
    <lineage>
        <taxon>Bacteria</taxon>
        <taxon>Pseudomonadati</taxon>
        <taxon>Verrucomicrobiota</taxon>
        <taxon>Verrucomicrobiia</taxon>
        <taxon>Verrucomicrobiales</taxon>
        <taxon>Verrucomicrobia subdivision 6</taxon>
    </lineage>
</organism>
<keyword evidence="2" id="KW-0813">Transport</keyword>
<evidence type="ECO:0000313" key="8">
    <source>
        <dbReference type="Proteomes" id="UP000051220"/>
    </source>
</evidence>
<sequence length="521" mass="57248">MSLKKKDSWGSTIGVILAVTGSAVGLGNFLRFPGLAAKYDGGAFLIPYFLALLFLGLPIAWSEWAMGRMGGQHGFNSCPGIFRSLWKNRLAPYFGVLGLIVPVIIYMYYLWIESWCLGYAWKFLTGQMNLGTEPASYSTHFSTFVGITADGSFFAHGFSLPVLCLLACVVINFFFIYRGLSGGIERVCLWGMPLLILCALLVLARVLTLGTPDPAHPERNVLAALAYMWDIRGGFTGLLHSLQNAEMWMAAASQIFFSLSVGFGVIINYSSYLKKRDDIALSSTTAAAGNEFCEVSLGGLITIPAAFIFLGVAGTTGGTFGLGFQTLPLVFAHMPAGQLFGFLWFFLLFIAALTSSLSMLQPAIAFMEEGLDLDRRGSVTLIGFITLMGTGLVIWFTQDLAALDAMDFWIGSFSIFLLATIQTLIYGWVLGPRRGREELERGALLPIPRMFDFVIRYISPVYLLSVFGLWIHQKGAESLTAIQTNPSVRITLLFIISVMIFFLLLIARAVRVWHARESKSP</sequence>
<evidence type="ECO:0000313" key="7">
    <source>
        <dbReference type="EMBL" id="KRP33249.1"/>
    </source>
</evidence>
<evidence type="ECO:0000256" key="4">
    <source>
        <dbReference type="ARBA" id="ARBA00022989"/>
    </source>
</evidence>
<protein>
    <submittedName>
        <fullName evidence="7">Sodium:calcium symporter</fullName>
    </submittedName>
</protein>
<comment type="caution">
    <text evidence="7">The sequence shown here is derived from an EMBL/GenBank/DDBJ whole genome shotgun (WGS) entry which is preliminary data.</text>
</comment>